<evidence type="ECO:0000256" key="11">
    <source>
        <dbReference type="ARBA" id="ARBA00023132"/>
    </source>
</evidence>
<evidence type="ECO:0000256" key="1">
    <source>
        <dbReference type="ARBA" id="ARBA00004335"/>
    </source>
</evidence>
<dbReference type="InterPro" id="IPR037665">
    <property type="entry name" value="Nucleoporin_S59-like"/>
</dbReference>
<proteinExistence type="inferred from homology"/>
<evidence type="ECO:0000256" key="2">
    <source>
        <dbReference type="ARBA" id="ARBA00004567"/>
    </source>
</evidence>
<evidence type="ECO:0000313" key="15">
    <source>
        <dbReference type="EMBL" id="CAR30235.1"/>
    </source>
</evidence>
<accession>C5E2H4</accession>
<evidence type="ECO:0000256" key="9">
    <source>
        <dbReference type="ARBA" id="ARBA00022927"/>
    </source>
</evidence>
<gene>
    <name evidence="15" type="ordered locus">KLTH0H04972g</name>
</gene>
<feature type="domain" description="Peptidase S59" evidence="14">
    <location>
        <begin position="429"/>
        <end position="575"/>
    </location>
</feature>
<dbReference type="Gene3D" id="3.30.1610.10">
    <property type="entry name" value="Peptidase S59, nucleoporin"/>
    <property type="match status" value="1"/>
</dbReference>
<dbReference type="GO" id="GO:0003723">
    <property type="term" value="F:RNA binding"/>
    <property type="evidence" value="ECO:0007669"/>
    <property type="project" value="TreeGrafter"/>
</dbReference>
<dbReference type="InterPro" id="IPR021967">
    <property type="entry name" value="Nup98_C"/>
</dbReference>
<keyword evidence="8" id="KW-0509">mRNA transport</keyword>
<evidence type="ECO:0000256" key="12">
    <source>
        <dbReference type="ARBA" id="ARBA00023242"/>
    </source>
</evidence>
<dbReference type="MEROPS" id="S59.002"/>
<dbReference type="RefSeq" id="XP_002556097.1">
    <property type="nucleotide sequence ID" value="XM_002556051.1"/>
</dbReference>
<evidence type="ECO:0000313" key="16">
    <source>
        <dbReference type="Proteomes" id="UP000002036"/>
    </source>
</evidence>
<dbReference type="OMA" id="PMGKGLN"/>
<dbReference type="GO" id="GO:0006606">
    <property type="term" value="P:protein import into nucleus"/>
    <property type="evidence" value="ECO:0007669"/>
    <property type="project" value="UniProtKB-ARBA"/>
</dbReference>
<evidence type="ECO:0000256" key="5">
    <source>
        <dbReference type="ARBA" id="ARBA00022448"/>
    </source>
</evidence>
<dbReference type="GO" id="GO:0006406">
    <property type="term" value="P:mRNA export from nucleus"/>
    <property type="evidence" value="ECO:0007669"/>
    <property type="project" value="UniProtKB-ARBA"/>
</dbReference>
<evidence type="ECO:0000256" key="7">
    <source>
        <dbReference type="ARBA" id="ARBA00022813"/>
    </source>
</evidence>
<dbReference type="Pfam" id="PF04096">
    <property type="entry name" value="Nucleoporin2"/>
    <property type="match status" value="1"/>
</dbReference>
<keyword evidence="11" id="KW-0906">Nuclear pore complex</keyword>
<dbReference type="STRING" id="559295.C5E2H4"/>
<comment type="similarity">
    <text evidence="4">Belongs to the nucleoporin GLFG family.</text>
</comment>
<name>C5E2H4_LACTC</name>
<dbReference type="InterPro" id="IPR036903">
    <property type="entry name" value="Nup98_auto-Pept-S59_dom_sf"/>
</dbReference>
<feature type="region of interest" description="Disordered" evidence="13">
    <location>
        <begin position="330"/>
        <end position="362"/>
    </location>
</feature>
<feature type="compositionally biased region" description="Low complexity" evidence="13">
    <location>
        <begin position="98"/>
        <end position="111"/>
    </location>
</feature>
<dbReference type="GO" id="GO:0000973">
    <property type="term" value="P:post-transcriptional tethering of RNA polymerase II gene DNA at nuclear periphery"/>
    <property type="evidence" value="ECO:0007669"/>
    <property type="project" value="TreeGrafter"/>
</dbReference>
<dbReference type="PROSITE" id="PS51434">
    <property type="entry name" value="NUP_C"/>
    <property type="match status" value="1"/>
</dbReference>
<evidence type="ECO:0000256" key="6">
    <source>
        <dbReference type="ARBA" id="ARBA00022737"/>
    </source>
</evidence>
<dbReference type="FunCoup" id="C5E2H4">
    <property type="interactions" value="838"/>
</dbReference>
<dbReference type="GO" id="GO:0044614">
    <property type="term" value="C:nuclear pore cytoplasmic filaments"/>
    <property type="evidence" value="ECO:0007669"/>
    <property type="project" value="TreeGrafter"/>
</dbReference>
<keyword evidence="12" id="KW-0539">Nucleus</keyword>
<dbReference type="KEGG" id="lth:KLTH0H04972g"/>
<dbReference type="Pfam" id="PF13634">
    <property type="entry name" value="Nucleoporin_FG"/>
    <property type="match status" value="1"/>
</dbReference>
<dbReference type="GO" id="GO:0044613">
    <property type="term" value="C:nuclear pore central transport channel"/>
    <property type="evidence" value="ECO:0007669"/>
    <property type="project" value="UniProtKB-ARBA"/>
</dbReference>
<evidence type="ECO:0000256" key="8">
    <source>
        <dbReference type="ARBA" id="ARBA00022816"/>
    </source>
</evidence>
<dbReference type="GeneID" id="8294411"/>
<dbReference type="GO" id="GO:0008139">
    <property type="term" value="F:nuclear localization sequence binding"/>
    <property type="evidence" value="ECO:0007669"/>
    <property type="project" value="TreeGrafter"/>
</dbReference>
<dbReference type="GO" id="GO:0017056">
    <property type="term" value="F:structural constituent of nuclear pore"/>
    <property type="evidence" value="ECO:0007669"/>
    <property type="project" value="InterPro"/>
</dbReference>
<dbReference type="eggNOG" id="KOG0845">
    <property type="taxonomic scope" value="Eukaryota"/>
</dbReference>
<reference evidence="15 16" key="1">
    <citation type="journal article" date="2009" name="Genome Res.">
        <title>Comparative genomics of protoploid Saccharomycetaceae.</title>
        <authorList>
            <consortium name="The Genolevures Consortium"/>
            <person name="Souciet J.-L."/>
            <person name="Dujon B."/>
            <person name="Gaillardin C."/>
            <person name="Johnston M."/>
            <person name="Baret P.V."/>
            <person name="Cliften P."/>
            <person name="Sherman D.J."/>
            <person name="Weissenbach J."/>
            <person name="Westhof E."/>
            <person name="Wincker P."/>
            <person name="Jubin C."/>
            <person name="Poulain J."/>
            <person name="Barbe V."/>
            <person name="Segurens B."/>
            <person name="Artiguenave F."/>
            <person name="Anthouard V."/>
            <person name="Vacherie B."/>
            <person name="Val M.-E."/>
            <person name="Fulton R.S."/>
            <person name="Minx P."/>
            <person name="Wilson R."/>
            <person name="Durrens P."/>
            <person name="Jean G."/>
            <person name="Marck C."/>
            <person name="Martin T."/>
            <person name="Nikolski M."/>
            <person name="Rolland T."/>
            <person name="Seret M.-L."/>
            <person name="Casaregola S."/>
            <person name="Despons L."/>
            <person name="Fairhead C."/>
            <person name="Fischer G."/>
            <person name="Lafontaine I."/>
            <person name="Leh V."/>
            <person name="Lemaire M."/>
            <person name="de Montigny J."/>
            <person name="Neuveglise C."/>
            <person name="Thierry A."/>
            <person name="Blanc-Lenfle I."/>
            <person name="Bleykasten C."/>
            <person name="Diffels J."/>
            <person name="Fritsch E."/>
            <person name="Frangeul L."/>
            <person name="Goeffon A."/>
            <person name="Jauniaux N."/>
            <person name="Kachouri-Lafond R."/>
            <person name="Payen C."/>
            <person name="Potier S."/>
            <person name="Pribylova L."/>
            <person name="Ozanne C."/>
            <person name="Richard G.-F."/>
            <person name="Sacerdot C."/>
            <person name="Straub M.-L."/>
            <person name="Talla E."/>
        </authorList>
    </citation>
    <scope>NUCLEOTIDE SEQUENCE [LARGE SCALE GENOMIC DNA]</scope>
    <source>
        <strain evidence="16">ATCC 56472 / CBS 6340 / NRRL Y-8284</strain>
    </source>
</reference>
<evidence type="ECO:0000256" key="13">
    <source>
        <dbReference type="SAM" id="MobiDB-lite"/>
    </source>
</evidence>
<feature type="compositionally biased region" description="Polar residues" evidence="13">
    <location>
        <begin position="67"/>
        <end position="77"/>
    </location>
</feature>
<evidence type="ECO:0000256" key="10">
    <source>
        <dbReference type="ARBA" id="ARBA00023010"/>
    </source>
</evidence>
<keyword evidence="7" id="KW-0068">Autocatalytic cleavage</keyword>
<dbReference type="InterPro" id="IPR007230">
    <property type="entry name" value="Nup98_auto-Pept-S59_dom"/>
</dbReference>
<dbReference type="PANTHER" id="PTHR23198">
    <property type="entry name" value="NUCLEOPORIN"/>
    <property type="match status" value="1"/>
</dbReference>
<feature type="compositionally biased region" description="Polar residues" evidence="13">
    <location>
        <begin position="21"/>
        <end position="60"/>
    </location>
</feature>
<dbReference type="OrthoDB" id="3797628at2759"/>
<comment type="subcellular location">
    <subcellularLocation>
        <location evidence="1">Nucleus membrane</location>
        <topology evidence="1">Peripheral membrane protein</topology>
        <orientation evidence="1">Cytoplasmic side</orientation>
    </subcellularLocation>
    <subcellularLocation>
        <location evidence="3">Nucleus membrane</location>
        <topology evidence="3">Peripheral membrane protein</topology>
        <orientation evidence="3">Nucleoplasmic side</orientation>
    </subcellularLocation>
    <subcellularLocation>
        <location evidence="2">Nucleus</location>
        <location evidence="2">Nuclear pore complex</location>
    </subcellularLocation>
</comment>
<dbReference type="Gene3D" id="1.25.40.690">
    <property type="match status" value="1"/>
</dbReference>
<organism evidence="15 16">
    <name type="scientific">Lachancea thermotolerans (strain ATCC 56472 / CBS 6340 / NRRL Y-8284)</name>
    <name type="common">Yeast</name>
    <name type="synonym">Kluyveromyces thermotolerans</name>
    <dbReference type="NCBI Taxonomy" id="559295"/>
    <lineage>
        <taxon>Eukaryota</taxon>
        <taxon>Fungi</taxon>
        <taxon>Dikarya</taxon>
        <taxon>Ascomycota</taxon>
        <taxon>Saccharomycotina</taxon>
        <taxon>Saccharomycetes</taxon>
        <taxon>Saccharomycetales</taxon>
        <taxon>Saccharomycetaceae</taxon>
        <taxon>Lachancea</taxon>
    </lineage>
</organism>
<feature type="region of interest" description="Disordered" evidence="13">
    <location>
        <begin position="1"/>
        <end position="158"/>
    </location>
</feature>
<keyword evidence="5" id="KW-0813">Transport</keyword>
<protein>
    <submittedName>
        <fullName evidence="15">KLTH0H04972p</fullName>
    </submittedName>
</protein>
<evidence type="ECO:0000256" key="4">
    <source>
        <dbReference type="ARBA" id="ARBA00008926"/>
    </source>
</evidence>
<dbReference type="PANTHER" id="PTHR23198:SF6">
    <property type="entry name" value="NUCLEAR PORE COMPLEX PROTEIN NUP98-NUP96"/>
    <property type="match status" value="1"/>
</dbReference>
<dbReference type="GO" id="GO:0031965">
    <property type="term" value="C:nuclear membrane"/>
    <property type="evidence" value="ECO:0007669"/>
    <property type="project" value="UniProtKB-SubCell"/>
</dbReference>
<dbReference type="EMBL" id="CU928180">
    <property type="protein sequence ID" value="CAR30235.1"/>
    <property type="molecule type" value="Genomic_DNA"/>
</dbReference>
<keyword evidence="6" id="KW-0677">Repeat</keyword>
<keyword evidence="10" id="KW-0811">Translocation</keyword>
<keyword evidence="16" id="KW-1185">Reference proteome</keyword>
<dbReference type="HOGENOM" id="CLU_005908_0_0_1"/>
<dbReference type="InterPro" id="IPR025574">
    <property type="entry name" value="Nucleoporin_FG_rpt"/>
</dbReference>
<sequence length="1305" mass="142460">MFGSNSGGSSLFGGGLNTSTPTSKITQTDNAFQPRQKSASGSLFGDVSTSRLNGASTPSPSGGLFGNKNNTSASQEAPNALFGGNANQDSNSGGLFGNNTNSSSTPNTNSSAGVNTNAPTGGLFGSASQSANVGGLFNKPNANPSNSRPLFGGSTSNSLNANSNGGIFGNSASASKPGQANAPGLFSATSSIPSSTGNFSNTTFSGGQGATSFGGNGVMLSSGNQGSIQGSTAASNPYGLQFNAIAKSAGSMPESITTSLFKSNAHSNKDGGANNAQKTSGSSSSPASSLKSNGTLIGKLSSRLRNTRSNELTQGLFSPVRKPIFRQEIVPTSSTTESNLKDHSHFQRGLENSAKANRSEAADMRKLKIDTGRSAAKKMKLLSGQSTTTSTKILGSRDLHQDLEEPRSVLQKRETTEPELTGKELNDKTVGYWCSPTIEQLSRLPIKQLCSVSNFVIGRQGFGSISFDSDVDLSSYVSDLKTSLFGKIVIFHGNKTVEVYPDGTSKPPLGYGLNVPATITLEQIYAVGKNSRTPLKEHSAEEVQLLIKKLRRLKGMSFVSYNPLEGLWTFKVQHFSIWGLIDEDGTEKKEQEPSSEADHKQRKIAVPKHRSIAAKSCQAFDKQAMDETSMHPRGGLDIDGVAFGTLVQNEIESGDTEFNELVEEKQYEPSDVDPEDFEGMEVQTALGVANNWATQLELADDPYNSAFRSTNLQRTGNREASSLSQAFDETFNTNKSAKRTLRLSHIPKLAKFSKDSKLLCNSKKDVSGCTLVDVLAWDNESRCRISQTLEKNYINAKVNMRGSNGYPMVKSFSVTISEMEATLAVGEGHNIWKLFSILFDEKGISPKKDRKAELDELVKGKRYQLLCSWVVQEVSKSVLNRIESTQNPNESIFYQLIIGDIIGATKAAIKLKNPHLSALITLLNTNNPNVRFLASQQLRKWKALNRKVDLFVVKIYQLLSGQPFDQTCVVDLTRELSWLECLSVYLLFSDMNASSLEEFVAQFLEAHPTSSKPVSYEVIFSVLKFFCSEVRDERMLKRMRVSKNVFDDRAFWFLVQTLRFKKCCNFTSDQTDSITLQFQEQLEANELYGEALFTLLFVHSDVLAKQHIDDLIRRHVHFFSGASGRDILKRFQVPDSLIFQAIALRHKFDENYLAEAENLLEGGLVEDAVQTLLTNVAPEMILRSTTDKQSLKTLRDILDKVPSEFLDTSGRDLGVFSEYLNFALDGHTDLATLEKLIHALPPFYATYGHVSKISICCSVMAYAVSLAYLMTENAEAAASSMKDRLLELPLGEPEARYIRKNLKAP</sequence>
<dbReference type="InParanoid" id="C5E2H4"/>
<feature type="compositionally biased region" description="Low complexity" evidence="13">
    <location>
        <begin position="280"/>
        <end position="292"/>
    </location>
</feature>
<evidence type="ECO:0000259" key="14">
    <source>
        <dbReference type="PROSITE" id="PS51434"/>
    </source>
</evidence>
<dbReference type="Pfam" id="PF12110">
    <property type="entry name" value="Nup96"/>
    <property type="match status" value="1"/>
</dbReference>
<feature type="compositionally biased region" description="Polar residues" evidence="13">
    <location>
        <begin position="140"/>
        <end position="158"/>
    </location>
</feature>
<feature type="region of interest" description="Disordered" evidence="13">
    <location>
        <begin position="170"/>
        <end position="189"/>
    </location>
</feature>
<dbReference type="Proteomes" id="UP000002036">
    <property type="component" value="Chromosome H"/>
</dbReference>
<evidence type="ECO:0000256" key="3">
    <source>
        <dbReference type="ARBA" id="ARBA00004620"/>
    </source>
</evidence>
<dbReference type="SUPFAM" id="SSF82215">
    <property type="entry name" value="C-terminal autoproteolytic domain of nucleoporin nup98"/>
    <property type="match status" value="1"/>
</dbReference>
<dbReference type="FunFam" id="3.30.1610.10:FF:000003">
    <property type="entry name" value="Nucleoporin SONB, putative"/>
    <property type="match status" value="1"/>
</dbReference>
<dbReference type="GO" id="GO:0034398">
    <property type="term" value="P:telomere tethering at nuclear periphery"/>
    <property type="evidence" value="ECO:0007669"/>
    <property type="project" value="TreeGrafter"/>
</dbReference>
<feature type="region of interest" description="Disordered" evidence="13">
    <location>
        <begin position="262"/>
        <end position="294"/>
    </location>
</feature>
<keyword evidence="9" id="KW-0653">Protein transport</keyword>